<organism evidence="1 2">
    <name type="scientific">Pseudomonas asuensis</name>
    <dbReference type="NCBI Taxonomy" id="1825787"/>
    <lineage>
        <taxon>Bacteria</taxon>
        <taxon>Pseudomonadati</taxon>
        <taxon>Pseudomonadota</taxon>
        <taxon>Gammaproteobacteria</taxon>
        <taxon>Pseudomonadales</taxon>
        <taxon>Pseudomonadaceae</taxon>
        <taxon>Pseudomonas</taxon>
    </lineage>
</organism>
<evidence type="ECO:0000313" key="1">
    <source>
        <dbReference type="EMBL" id="GGM23705.1"/>
    </source>
</evidence>
<comment type="caution">
    <text evidence="1">The sequence shown here is derived from an EMBL/GenBank/DDBJ whole genome shotgun (WGS) entry which is preliminary data.</text>
</comment>
<sequence length="151" mass="16980">MIVTGSGGVGKSMLLRAAFPERPILILDHLTNFMSVTHDELESGSCFLVDDAHRFNEKQTEWVVSCLNRLKTGYVISFPQVRISRNAPIIEYSLSIKLVLALQQDRGHVIRIFLDKDWGGEVIWVEQVIQVKDGKINILSEIKPSLGNFTA</sequence>
<keyword evidence="2" id="KW-1185">Reference proteome</keyword>
<evidence type="ECO:0000313" key="2">
    <source>
        <dbReference type="Proteomes" id="UP000616499"/>
    </source>
</evidence>
<reference evidence="2" key="1">
    <citation type="journal article" date="2019" name="Int. J. Syst. Evol. Microbiol.">
        <title>The Global Catalogue of Microorganisms (GCM) 10K type strain sequencing project: providing services to taxonomists for standard genome sequencing and annotation.</title>
        <authorList>
            <consortium name="The Broad Institute Genomics Platform"/>
            <consortium name="The Broad Institute Genome Sequencing Center for Infectious Disease"/>
            <person name="Wu L."/>
            <person name="Ma J."/>
        </authorList>
    </citation>
    <scope>NUCLEOTIDE SEQUENCE [LARGE SCALE GENOMIC DNA]</scope>
    <source>
        <strain evidence="2">JCM 13501</strain>
    </source>
</reference>
<accession>A0ABQ2H1V9</accession>
<proteinExistence type="predicted"/>
<name>A0ABQ2H1V9_9PSED</name>
<evidence type="ECO:0008006" key="3">
    <source>
        <dbReference type="Google" id="ProtNLM"/>
    </source>
</evidence>
<gene>
    <name evidence="1" type="ORF">GCM10009425_38240</name>
</gene>
<protein>
    <recommendedName>
        <fullName evidence="3">ATP-binding protein</fullName>
    </recommendedName>
</protein>
<dbReference type="RefSeq" id="WP_188867725.1">
    <property type="nucleotide sequence ID" value="NZ_BMNW01000009.1"/>
</dbReference>
<dbReference type="EMBL" id="BMNW01000009">
    <property type="protein sequence ID" value="GGM23705.1"/>
    <property type="molecule type" value="Genomic_DNA"/>
</dbReference>
<dbReference type="Proteomes" id="UP000616499">
    <property type="component" value="Unassembled WGS sequence"/>
</dbReference>